<feature type="transmembrane region" description="Helical" evidence="1">
    <location>
        <begin position="90"/>
        <end position="113"/>
    </location>
</feature>
<proteinExistence type="predicted"/>
<feature type="transmembrane region" description="Helical" evidence="1">
    <location>
        <begin position="220"/>
        <end position="239"/>
    </location>
</feature>
<dbReference type="AlphaFoldDB" id="A0A1F6WVD3"/>
<dbReference type="STRING" id="1801774.A3A05_02035"/>
<organism evidence="3 4">
    <name type="scientific">Candidatus Nomurabacteria bacterium RIFCSPLOWO2_01_FULL_41_12</name>
    <dbReference type="NCBI Taxonomy" id="1801774"/>
    <lineage>
        <taxon>Bacteria</taxon>
        <taxon>Candidatus Nomuraibacteriota</taxon>
    </lineage>
</organism>
<feature type="transmembrane region" description="Helical" evidence="1">
    <location>
        <begin position="251"/>
        <end position="269"/>
    </location>
</feature>
<dbReference type="EMBL" id="MFUY01000021">
    <property type="protein sequence ID" value="OGI85841.1"/>
    <property type="molecule type" value="Genomic_DNA"/>
</dbReference>
<dbReference type="PANTHER" id="PTHR22911">
    <property type="entry name" value="ACYL-MALONYL CONDENSING ENZYME-RELATED"/>
    <property type="match status" value="1"/>
</dbReference>
<gene>
    <name evidence="3" type="ORF">A3A05_02035</name>
</gene>
<comment type="caution">
    <text evidence="3">The sequence shown here is derived from an EMBL/GenBank/DDBJ whole genome shotgun (WGS) entry which is preliminary data.</text>
</comment>
<evidence type="ECO:0000313" key="3">
    <source>
        <dbReference type="EMBL" id="OGI85841.1"/>
    </source>
</evidence>
<dbReference type="Pfam" id="PF00892">
    <property type="entry name" value="EamA"/>
    <property type="match status" value="2"/>
</dbReference>
<accession>A0A1F6WVD3</accession>
<dbReference type="SUPFAM" id="SSF103481">
    <property type="entry name" value="Multidrug resistance efflux transporter EmrE"/>
    <property type="match status" value="2"/>
</dbReference>
<dbReference type="Proteomes" id="UP000176187">
    <property type="component" value="Unassembled WGS sequence"/>
</dbReference>
<keyword evidence="1" id="KW-0812">Transmembrane</keyword>
<feature type="transmembrane region" description="Helical" evidence="1">
    <location>
        <begin position="64"/>
        <end position="84"/>
    </location>
</feature>
<feature type="transmembrane region" description="Helical" evidence="1">
    <location>
        <begin position="151"/>
        <end position="168"/>
    </location>
</feature>
<feature type="transmembrane region" description="Helical" evidence="1">
    <location>
        <begin position="275"/>
        <end position="292"/>
    </location>
</feature>
<feature type="domain" description="EamA" evidence="2">
    <location>
        <begin position="157"/>
        <end position="289"/>
    </location>
</feature>
<keyword evidence="1" id="KW-1133">Transmembrane helix</keyword>
<sequence length="301" mass="33453">MLKISGPILIITAALLWAFDGLIRQHLYSLPPITIIFLEHLFGLIILSPFVYKYLFKDKFTKREWLLLLLISVLSGLLGTLWFTTALVKVNFISISVVFLLQKLQPIFAITTARIFLKEQLDKRYIKWALLAILSAYFVTFPNGLVNFKTGGGTIVAALYALGAAFAWGSSTTFSKMLLGKVEAQVSTFYRFLFTVIIALPVLFLFGYGSSLATPTGAQFGWLALIAVSTGMVALLIYYKGLAKTPVHISTILELTFPFIAVFLDMVVNDKGLSISQWVAAILLVFSIYQIAKLREGIIET</sequence>
<feature type="domain" description="EamA" evidence="2">
    <location>
        <begin position="5"/>
        <end position="140"/>
    </location>
</feature>
<dbReference type="PANTHER" id="PTHR22911:SF133">
    <property type="entry name" value="MEMBRANE PROTEIN"/>
    <property type="match status" value="1"/>
</dbReference>
<evidence type="ECO:0000256" key="1">
    <source>
        <dbReference type="SAM" id="Phobius"/>
    </source>
</evidence>
<protein>
    <recommendedName>
        <fullName evidence="2">EamA domain-containing protein</fullName>
    </recommendedName>
</protein>
<feature type="transmembrane region" description="Helical" evidence="1">
    <location>
        <begin position="189"/>
        <end position="208"/>
    </location>
</feature>
<feature type="transmembrane region" description="Helical" evidence="1">
    <location>
        <begin position="125"/>
        <end position="145"/>
    </location>
</feature>
<reference evidence="3 4" key="1">
    <citation type="journal article" date="2016" name="Nat. Commun.">
        <title>Thousands of microbial genomes shed light on interconnected biogeochemical processes in an aquifer system.</title>
        <authorList>
            <person name="Anantharaman K."/>
            <person name="Brown C.T."/>
            <person name="Hug L.A."/>
            <person name="Sharon I."/>
            <person name="Castelle C.J."/>
            <person name="Probst A.J."/>
            <person name="Thomas B.C."/>
            <person name="Singh A."/>
            <person name="Wilkins M.J."/>
            <person name="Karaoz U."/>
            <person name="Brodie E.L."/>
            <person name="Williams K.H."/>
            <person name="Hubbard S.S."/>
            <person name="Banfield J.F."/>
        </authorList>
    </citation>
    <scope>NUCLEOTIDE SEQUENCE [LARGE SCALE GENOMIC DNA]</scope>
</reference>
<dbReference type="GO" id="GO:0016020">
    <property type="term" value="C:membrane"/>
    <property type="evidence" value="ECO:0007669"/>
    <property type="project" value="InterPro"/>
</dbReference>
<evidence type="ECO:0000313" key="4">
    <source>
        <dbReference type="Proteomes" id="UP000176187"/>
    </source>
</evidence>
<dbReference type="InterPro" id="IPR037185">
    <property type="entry name" value="EmrE-like"/>
</dbReference>
<keyword evidence="1" id="KW-0472">Membrane</keyword>
<feature type="transmembrane region" description="Helical" evidence="1">
    <location>
        <begin position="34"/>
        <end position="52"/>
    </location>
</feature>
<dbReference type="InterPro" id="IPR000620">
    <property type="entry name" value="EamA_dom"/>
</dbReference>
<name>A0A1F6WVD3_9BACT</name>
<evidence type="ECO:0000259" key="2">
    <source>
        <dbReference type="Pfam" id="PF00892"/>
    </source>
</evidence>